<sequence>MYNARWVNEWKQEYIKRNNPNKIGYVIGTVVQINPIKVSVLDGHAFFSGDKLTIGDRLKGYTEVVTMSINDGENVTATITHSGLQINDKVICQFTDDNQNLIVIDKVS</sequence>
<dbReference type="RefSeq" id="WP_122058122.1">
    <property type="nucleotide sequence ID" value="NZ_RFAQ01000010.1"/>
</dbReference>
<dbReference type="AlphaFoldDB" id="A0A3M0SW78"/>
<accession>A0A3M0SW78</accession>
<dbReference type="EMBL" id="RFAQ01000010">
    <property type="protein sequence ID" value="RMD02733.1"/>
    <property type="molecule type" value="Genomic_DNA"/>
</dbReference>
<gene>
    <name evidence="1" type="ORF">D9O40_05380</name>
</gene>
<dbReference type="Pfam" id="PF10844">
    <property type="entry name" value="DUF2577"/>
    <property type="match status" value="1"/>
</dbReference>
<organism evidence="1 2">
    <name type="scientific">Clostridium autoethanogenum</name>
    <dbReference type="NCBI Taxonomy" id="84023"/>
    <lineage>
        <taxon>Bacteria</taxon>
        <taxon>Bacillati</taxon>
        <taxon>Bacillota</taxon>
        <taxon>Clostridia</taxon>
        <taxon>Eubacteriales</taxon>
        <taxon>Clostridiaceae</taxon>
        <taxon>Clostridium</taxon>
    </lineage>
</organism>
<dbReference type="Proteomes" id="UP000277999">
    <property type="component" value="Unassembled WGS sequence"/>
</dbReference>
<evidence type="ECO:0000313" key="1">
    <source>
        <dbReference type="EMBL" id="RMD02733.1"/>
    </source>
</evidence>
<dbReference type="InterPro" id="IPR022555">
    <property type="entry name" value="DUF2577"/>
</dbReference>
<name>A0A3M0SW78_9CLOT</name>
<proteinExistence type="predicted"/>
<comment type="caution">
    <text evidence="1">The sequence shown here is derived from an EMBL/GenBank/DDBJ whole genome shotgun (WGS) entry which is preliminary data.</text>
</comment>
<evidence type="ECO:0000313" key="2">
    <source>
        <dbReference type="Proteomes" id="UP000277999"/>
    </source>
</evidence>
<reference evidence="1 2" key="1">
    <citation type="submission" date="2018-10" db="EMBL/GenBank/DDBJ databases">
        <title>Genome-centric metagenomics revealed C2 chemical producing, CO utilizing Clostridium with novel acetogenic gene cluster.</title>
        <authorList>
            <person name="Kang H."/>
            <person name="Park B."/>
            <person name="Choi I.G."/>
            <person name="Chang I.S."/>
        </authorList>
    </citation>
    <scope>NUCLEOTIDE SEQUENCE [LARGE SCALE GENOMIC DNA]</scope>
    <source>
        <strain evidence="1 2">H21-9</strain>
    </source>
</reference>
<protein>
    <submittedName>
        <fullName evidence="1">DUF2577 domain-containing protein</fullName>
    </submittedName>
</protein>